<feature type="signal peptide" evidence="5">
    <location>
        <begin position="1"/>
        <end position="21"/>
    </location>
</feature>
<reference evidence="7" key="1">
    <citation type="submission" date="2020-09" db="EMBL/GenBank/DDBJ databases">
        <title>Genome-Enabled Discovery of Anthraquinone Biosynthesis in Senna tora.</title>
        <authorList>
            <person name="Kang S.-H."/>
            <person name="Pandey R.P."/>
            <person name="Lee C.-M."/>
            <person name="Sim J.-S."/>
            <person name="Jeong J.-T."/>
            <person name="Choi B.-S."/>
            <person name="Jung M."/>
            <person name="Ginzburg D."/>
            <person name="Zhao K."/>
            <person name="Won S.Y."/>
            <person name="Oh T.-J."/>
            <person name="Yu Y."/>
            <person name="Kim N.-H."/>
            <person name="Lee O.R."/>
            <person name="Lee T.-H."/>
            <person name="Bashyal P."/>
            <person name="Kim T.-S."/>
            <person name="Lee W.-H."/>
            <person name="Kawkins C."/>
            <person name="Kim C.-K."/>
            <person name="Kim J.S."/>
            <person name="Ahn B.O."/>
            <person name="Rhee S.Y."/>
            <person name="Sohng J.K."/>
        </authorList>
    </citation>
    <scope>NUCLEOTIDE SEQUENCE</scope>
    <source>
        <tissue evidence="7">Leaf</tissue>
    </source>
</reference>
<feature type="chain" id="PRO_5032832902" description="Non-specific lipid-transfer protein" evidence="5">
    <location>
        <begin position="22"/>
        <end position="119"/>
    </location>
</feature>
<keyword evidence="5" id="KW-0732">Signal</keyword>
<dbReference type="PANTHER" id="PTHR33076">
    <property type="entry name" value="NON-SPECIFIC LIPID-TRANSFER PROTEIN 2-RELATED"/>
    <property type="match status" value="1"/>
</dbReference>
<evidence type="ECO:0000256" key="4">
    <source>
        <dbReference type="RuleBase" id="RU000628"/>
    </source>
</evidence>
<evidence type="ECO:0000259" key="6">
    <source>
        <dbReference type="SMART" id="SM00499"/>
    </source>
</evidence>
<keyword evidence="3" id="KW-1015">Disulfide bond</keyword>
<dbReference type="InterPro" id="IPR036312">
    <property type="entry name" value="Bifun_inhib/LTP/seed_sf"/>
</dbReference>
<dbReference type="Pfam" id="PF00234">
    <property type="entry name" value="Tryp_alpha_amyl"/>
    <property type="match status" value="1"/>
</dbReference>
<dbReference type="EMBL" id="JAAIUW010000006">
    <property type="protein sequence ID" value="KAF7825424.1"/>
    <property type="molecule type" value="Genomic_DNA"/>
</dbReference>
<keyword evidence="4" id="KW-0446">Lipid-binding</keyword>
<comment type="caution">
    <text evidence="7">The sequence shown here is derived from an EMBL/GenBank/DDBJ whole genome shotgun (WGS) entry which is preliminary data.</text>
</comment>
<evidence type="ECO:0000313" key="7">
    <source>
        <dbReference type="EMBL" id="KAF7825424.1"/>
    </source>
</evidence>
<comment type="function">
    <text evidence="4">Plant non-specific lipid-transfer proteins transfer phospholipids as well as galactolipids across membranes. May play a role in wax or cutin deposition in the cell walls of expanding epidermal cells and certain secretory tissues.</text>
</comment>
<dbReference type="GO" id="GO:0006869">
    <property type="term" value="P:lipid transport"/>
    <property type="evidence" value="ECO:0007669"/>
    <property type="project" value="InterPro"/>
</dbReference>
<evidence type="ECO:0000256" key="3">
    <source>
        <dbReference type="ARBA" id="ARBA00023157"/>
    </source>
</evidence>
<keyword evidence="2 4" id="KW-0813">Transport</keyword>
<evidence type="ECO:0000313" key="8">
    <source>
        <dbReference type="Proteomes" id="UP000634136"/>
    </source>
</evidence>
<evidence type="ECO:0000256" key="5">
    <source>
        <dbReference type="SAM" id="SignalP"/>
    </source>
</evidence>
<accession>A0A834WQC2</accession>
<dbReference type="PROSITE" id="PS00597">
    <property type="entry name" value="PLANT_LTP"/>
    <property type="match status" value="1"/>
</dbReference>
<dbReference type="InterPro" id="IPR016140">
    <property type="entry name" value="Bifunc_inhib/LTP/seed_store"/>
</dbReference>
<organism evidence="7 8">
    <name type="scientific">Senna tora</name>
    <dbReference type="NCBI Taxonomy" id="362788"/>
    <lineage>
        <taxon>Eukaryota</taxon>
        <taxon>Viridiplantae</taxon>
        <taxon>Streptophyta</taxon>
        <taxon>Embryophyta</taxon>
        <taxon>Tracheophyta</taxon>
        <taxon>Spermatophyta</taxon>
        <taxon>Magnoliopsida</taxon>
        <taxon>eudicotyledons</taxon>
        <taxon>Gunneridae</taxon>
        <taxon>Pentapetalae</taxon>
        <taxon>rosids</taxon>
        <taxon>fabids</taxon>
        <taxon>Fabales</taxon>
        <taxon>Fabaceae</taxon>
        <taxon>Caesalpinioideae</taxon>
        <taxon>Cassia clade</taxon>
        <taxon>Senna</taxon>
    </lineage>
</organism>
<dbReference type="CDD" id="cd01960">
    <property type="entry name" value="nsLTP1"/>
    <property type="match status" value="1"/>
</dbReference>
<keyword evidence="8" id="KW-1185">Reference proteome</keyword>
<dbReference type="InterPro" id="IPR000528">
    <property type="entry name" value="Plant_nsLTP"/>
</dbReference>
<feature type="domain" description="Bifunctional inhibitor/plant lipid transfer protein/seed storage helical" evidence="6">
    <location>
        <begin position="31"/>
        <end position="115"/>
    </location>
</feature>
<dbReference type="OrthoDB" id="1890443at2759"/>
<dbReference type="SMART" id="SM00499">
    <property type="entry name" value="AAI"/>
    <property type="match status" value="1"/>
</dbReference>
<evidence type="ECO:0000256" key="2">
    <source>
        <dbReference type="ARBA" id="ARBA00022448"/>
    </source>
</evidence>
<dbReference type="GO" id="GO:0008289">
    <property type="term" value="F:lipid binding"/>
    <property type="evidence" value="ECO:0007669"/>
    <property type="project" value="UniProtKB-KW"/>
</dbReference>
<dbReference type="FunFam" id="1.10.110.10:FF:000002">
    <property type="entry name" value="Non-specific lipid-transfer protein"/>
    <property type="match status" value="1"/>
</dbReference>
<protein>
    <recommendedName>
        <fullName evidence="4">Non-specific lipid-transfer protein</fullName>
    </recommendedName>
</protein>
<gene>
    <name evidence="7" type="ORF">G2W53_016588</name>
</gene>
<proteinExistence type="inferred from homology"/>
<dbReference type="Gene3D" id="1.10.110.10">
    <property type="entry name" value="Plant lipid-transfer and hydrophobic proteins"/>
    <property type="match status" value="1"/>
</dbReference>
<dbReference type="SUPFAM" id="SSF47699">
    <property type="entry name" value="Bifunctional inhibitor/lipid-transfer protein/seed storage 2S albumin"/>
    <property type="match status" value="1"/>
</dbReference>
<evidence type="ECO:0000256" key="1">
    <source>
        <dbReference type="ARBA" id="ARBA00009748"/>
    </source>
</evidence>
<dbReference type="AlphaFoldDB" id="A0A834WQC2"/>
<dbReference type="PRINTS" id="PR00382">
    <property type="entry name" value="LIPIDTRNSFER"/>
</dbReference>
<sequence>MGSLIMMKLACVMVVCMAVVGAPMARAAVQCGQVTSSLAPCMTYLQNGGAPDSACCGGVKSLSAAAQTTPDRQSVCNCLKGAAAQIPNLDPKNAESLPGLCNVNIPYKISTSTNCATIK</sequence>
<comment type="similarity">
    <text evidence="1 4">Belongs to the plant LTP family.</text>
</comment>
<dbReference type="Proteomes" id="UP000634136">
    <property type="component" value="Unassembled WGS sequence"/>
</dbReference>
<name>A0A834WQC2_9FABA</name>